<dbReference type="Proteomes" id="UP000052167">
    <property type="component" value="Unassembled WGS sequence"/>
</dbReference>
<evidence type="ECO:0000313" key="1">
    <source>
        <dbReference type="EMBL" id="KEQ02670.1"/>
    </source>
</evidence>
<protein>
    <submittedName>
        <fullName evidence="1">Uncharacterized protein</fullName>
    </submittedName>
</protein>
<organism evidence="1 2">
    <name type="scientific">Pseudorhizobium pelagicum</name>
    <dbReference type="NCBI Taxonomy" id="1509405"/>
    <lineage>
        <taxon>Bacteria</taxon>
        <taxon>Pseudomonadati</taxon>
        <taxon>Pseudomonadota</taxon>
        <taxon>Alphaproteobacteria</taxon>
        <taxon>Hyphomicrobiales</taxon>
        <taxon>Rhizobiaceae</taxon>
        <taxon>Rhizobium/Agrobacterium group</taxon>
        <taxon>Pseudorhizobium</taxon>
    </lineage>
</organism>
<keyword evidence="2" id="KW-1185">Reference proteome</keyword>
<dbReference type="EMBL" id="JOKJ01000046">
    <property type="protein sequence ID" value="KEQ02670.1"/>
    <property type="molecule type" value="Genomic_DNA"/>
</dbReference>
<proteinExistence type="predicted"/>
<evidence type="ECO:0000313" key="2">
    <source>
        <dbReference type="Proteomes" id="UP000052167"/>
    </source>
</evidence>
<accession>A0A922T6U3</accession>
<dbReference type="AlphaFoldDB" id="A0A922T6U3"/>
<name>A0A922T6U3_9HYPH</name>
<reference evidence="1 2" key="1">
    <citation type="submission" date="2014-06" db="EMBL/GenBank/DDBJ databases">
        <title>Rhizobium pelagicum/R2-400B4.</title>
        <authorList>
            <person name="Kimes N.E."/>
            <person name="Lopez-Perez M."/>
        </authorList>
    </citation>
    <scope>NUCLEOTIDE SEQUENCE [LARGE SCALE GENOMIC DNA]</scope>
    <source>
        <strain evidence="1 2">R2-400B4</strain>
    </source>
</reference>
<comment type="caution">
    <text evidence="1">The sequence shown here is derived from an EMBL/GenBank/DDBJ whole genome shotgun (WGS) entry which is preliminary data.</text>
</comment>
<sequence length="82" mass="9195">MEIFSHRTEIGPFQPLRQMLEIICFDGWPTPDPKAGRSIVHGENIVGDPLNLEHFDHGFTDSLRLLALERLNQLKAKGDGGT</sequence>
<gene>
    <name evidence="1" type="ORF">GV68_20350</name>
</gene>